<protein>
    <submittedName>
        <fullName evidence="3">Protein kinase C</fullName>
    </submittedName>
</protein>
<dbReference type="CDD" id="cd01239">
    <property type="entry name" value="PH_PKD"/>
    <property type="match status" value="1"/>
</dbReference>
<dbReference type="PANTHER" id="PTHR22968:SF24">
    <property type="entry name" value="SERINE_THREONINE-PROTEIN KINASE"/>
    <property type="match status" value="1"/>
</dbReference>
<dbReference type="SUPFAM" id="SSF50729">
    <property type="entry name" value="PH domain-like"/>
    <property type="match status" value="1"/>
</dbReference>
<dbReference type="GO" id="GO:0035556">
    <property type="term" value="P:intracellular signal transduction"/>
    <property type="evidence" value="ECO:0007669"/>
    <property type="project" value="TreeGrafter"/>
</dbReference>
<organism evidence="2 3">
    <name type="scientific">Syphacia muris</name>
    <dbReference type="NCBI Taxonomy" id="451379"/>
    <lineage>
        <taxon>Eukaryota</taxon>
        <taxon>Metazoa</taxon>
        <taxon>Ecdysozoa</taxon>
        <taxon>Nematoda</taxon>
        <taxon>Chromadorea</taxon>
        <taxon>Rhabditida</taxon>
        <taxon>Spirurina</taxon>
        <taxon>Oxyuridomorpha</taxon>
        <taxon>Oxyuroidea</taxon>
        <taxon>Oxyuridae</taxon>
        <taxon>Syphacia</taxon>
    </lineage>
</organism>
<evidence type="ECO:0000313" key="3">
    <source>
        <dbReference type="WBParaSite" id="SMUV_0000026501-mRNA-1"/>
    </source>
</evidence>
<feature type="compositionally biased region" description="Polar residues" evidence="1">
    <location>
        <begin position="9"/>
        <end position="19"/>
    </location>
</feature>
<dbReference type="InterPro" id="IPR011993">
    <property type="entry name" value="PH-like_dom_sf"/>
</dbReference>
<reference evidence="3" key="1">
    <citation type="submission" date="2017-02" db="UniProtKB">
        <authorList>
            <consortium name="WormBaseParasite"/>
        </authorList>
    </citation>
    <scope>IDENTIFICATION</scope>
</reference>
<evidence type="ECO:0000256" key="1">
    <source>
        <dbReference type="SAM" id="MobiDB-lite"/>
    </source>
</evidence>
<dbReference type="Gene3D" id="2.30.29.30">
    <property type="entry name" value="Pleckstrin-homology domain (PH domain)/Phosphotyrosine-binding domain (PTB)"/>
    <property type="match status" value="1"/>
</dbReference>
<dbReference type="GO" id="GO:0007200">
    <property type="term" value="P:phospholipase C-activating G protein-coupled receptor signaling pathway"/>
    <property type="evidence" value="ECO:0007669"/>
    <property type="project" value="TreeGrafter"/>
</dbReference>
<dbReference type="STRING" id="451379.A0A0N5A879"/>
<dbReference type="AlphaFoldDB" id="A0A0N5A879"/>
<name>A0A0N5A879_9BILA</name>
<evidence type="ECO:0000313" key="2">
    <source>
        <dbReference type="Proteomes" id="UP000046393"/>
    </source>
</evidence>
<dbReference type="Proteomes" id="UP000046393">
    <property type="component" value="Unplaced"/>
</dbReference>
<accession>A0A0N5A879</accession>
<keyword evidence="2" id="KW-1185">Reference proteome</keyword>
<dbReference type="GO" id="GO:0008270">
    <property type="term" value="F:zinc ion binding"/>
    <property type="evidence" value="ECO:0007669"/>
    <property type="project" value="UniProtKB-KW"/>
</dbReference>
<dbReference type="GO" id="GO:0005829">
    <property type="term" value="C:cytosol"/>
    <property type="evidence" value="ECO:0007669"/>
    <property type="project" value="TreeGrafter"/>
</dbReference>
<feature type="region of interest" description="Disordered" evidence="1">
    <location>
        <begin position="1"/>
        <end position="35"/>
    </location>
</feature>
<dbReference type="PANTHER" id="PTHR22968">
    <property type="entry name" value="PROTEIN KINASE C, MU"/>
    <property type="match status" value="1"/>
</dbReference>
<sequence length="148" mass="17159">LSLHKKAQTAPSAPLQNTVGTDSDKGGGSDDEDLTESQNIPLMRIVQSKKQTELQSSKVIKEGWMVHHTNLQDMKKKHYWRLNMKSIAMYHDDTSARCLKEIPLKEVLEVRCFKKEFLEQKLSYCLKIRTHRCFYKVGMWLSIVCAIF</sequence>
<dbReference type="GO" id="GO:0004697">
    <property type="term" value="F:diacylglycerol-dependent serine/threonine kinase activity"/>
    <property type="evidence" value="ECO:0007669"/>
    <property type="project" value="UniProtKB-EC"/>
</dbReference>
<proteinExistence type="predicted"/>
<dbReference type="WBParaSite" id="SMUV_0000026501-mRNA-1">
    <property type="protein sequence ID" value="SMUV_0000026501-mRNA-1"/>
    <property type="gene ID" value="SMUV_0000026501"/>
</dbReference>